<dbReference type="EMBL" id="QXQB01000002">
    <property type="protein sequence ID" value="RJX40090.1"/>
    <property type="molecule type" value="Genomic_DNA"/>
</dbReference>
<dbReference type="AlphaFoldDB" id="A0A3A6PIE0"/>
<evidence type="ECO:0000313" key="1">
    <source>
        <dbReference type="EMBL" id="RJX40090.1"/>
    </source>
</evidence>
<keyword evidence="2" id="KW-1185">Reference proteome</keyword>
<gene>
    <name evidence="1" type="ORF">D3P09_12015</name>
</gene>
<sequence>MYQEMKHAWPGGLPNLRMNGVIRAAGGTYDRVHVDGVGRIAGDVKAATSARVNGVLTVEGSLEAPELRADGKLNIEGILKGAMLNINGIVKSEGHVAAETIRVHGILKTDGNVEAEKIQLHGALKVDGLINAGEMELGLTHMESRAGEIGGESIRVRRLQGSSWKWLLKWIMPGSETRLLANVIEGDDIQLEYTHADIVRGQRVTIGKGCRIGRVEYRDQLTKHPEAEIGWEERTYG</sequence>
<accession>A0A3A6PIE0</accession>
<protein>
    <recommendedName>
        <fullName evidence="3">Polymer-forming cytoskeletal protein</fullName>
    </recommendedName>
</protein>
<evidence type="ECO:0000313" key="2">
    <source>
        <dbReference type="Proteomes" id="UP000267798"/>
    </source>
</evidence>
<dbReference type="Proteomes" id="UP000267798">
    <property type="component" value="Unassembled WGS sequence"/>
</dbReference>
<proteinExistence type="predicted"/>
<name>A0A3A6PIE0_9BACL</name>
<reference evidence="1 2" key="1">
    <citation type="submission" date="2018-09" db="EMBL/GenBank/DDBJ databases">
        <title>Paenibacillus aracenensis nov. sp. isolated from a cave in southern Spain.</title>
        <authorList>
            <person name="Jurado V."/>
            <person name="Gutierrez-Patricio S."/>
            <person name="Gonzalez-Pimentel J.L."/>
            <person name="Miller A.Z."/>
            <person name="Laiz L."/>
            <person name="Saiz-Jimenez C."/>
        </authorList>
    </citation>
    <scope>NUCLEOTIDE SEQUENCE [LARGE SCALE GENOMIC DNA]</scope>
    <source>
        <strain evidence="1 2">JCM 19203</strain>
    </source>
</reference>
<comment type="caution">
    <text evidence="1">The sequence shown here is derived from an EMBL/GenBank/DDBJ whole genome shotgun (WGS) entry which is preliminary data.</text>
</comment>
<evidence type="ECO:0008006" key="3">
    <source>
        <dbReference type="Google" id="ProtNLM"/>
    </source>
</evidence>
<organism evidence="1 2">
    <name type="scientific">Paenibacillus pinisoli</name>
    <dbReference type="NCBI Taxonomy" id="1276110"/>
    <lineage>
        <taxon>Bacteria</taxon>
        <taxon>Bacillati</taxon>
        <taxon>Bacillota</taxon>
        <taxon>Bacilli</taxon>
        <taxon>Bacillales</taxon>
        <taxon>Paenibacillaceae</taxon>
        <taxon>Paenibacillus</taxon>
    </lineage>
</organism>